<sequence>MASQQAMDNYLDLIAMRHAVRYGEQPDSPHCIQRWLVLEELVFPRSCNCVRRRIYRREYDLLLEAIADELVPESWRQLCMDYSHHPLNGLSSIATKPHQRRSVNRLQWQLRTIASYSLEYSAG</sequence>
<dbReference type="RefSeq" id="WP_369856559.1">
    <property type="nucleotide sequence ID" value="NZ_JBBKTX010000004.1"/>
</dbReference>
<comment type="caution">
    <text evidence="1">The sequence shown here is derived from an EMBL/GenBank/DDBJ whole genome shotgun (WGS) entry which is preliminary data.</text>
</comment>
<accession>A0ABW8NFV4</accession>
<keyword evidence="2" id="KW-1185">Reference proteome</keyword>
<reference evidence="1 2" key="1">
    <citation type="submission" date="2024-03" db="EMBL/GenBank/DDBJ databases">
        <title>High-quality draft genome sequence of Oceanobacter sp. wDCs-4.</title>
        <authorList>
            <person name="Dong C."/>
        </authorList>
    </citation>
    <scope>NUCLEOTIDE SEQUENCE [LARGE SCALE GENOMIC DNA]</scope>
    <source>
        <strain evidence="2">wDCs-4</strain>
    </source>
</reference>
<organism evidence="1 2">
    <name type="scientific">Oceanobacter antarcticus</name>
    <dbReference type="NCBI Taxonomy" id="3133425"/>
    <lineage>
        <taxon>Bacteria</taxon>
        <taxon>Pseudomonadati</taxon>
        <taxon>Pseudomonadota</taxon>
        <taxon>Gammaproteobacteria</taxon>
        <taxon>Oceanospirillales</taxon>
        <taxon>Oceanospirillaceae</taxon>
        <taxon>Oceanobacter</taxon>
    </lineage>
</organism>
<gene>
    <name evidence="1" type="ORF">WG929_04465</name>
</gene>
<protein>
    <submittedName>
        <fullName evidence="1">Uncharacterized protein</fullName>
    </submittedName>
</protein>
<evidence type="ECO:0000313" key="2">
    <source>
        <dbReference type="Proteomes" id="UP001620597"/>
    </source>
</evidence>
<proteinExistence type="predicted"/>
<dbReference type="EMBL" id="JBBKTX010000004">
    <property type="protein sequence ID" value="MFK4751660.1"/>
    <property type="molecule type" value="Genomic_DNA"/>
</dbReference>
<dbReference type="Proteomes" id="UP001620597">
    <property type="component" value="Unassembled WGS sequence"/>
</dbReference>
<evidence type="ECO:0000313" key="1">
    <source>
        <dbReference type="EMBL" id="MFK4751660.1"/>
    </source>
</evidence>
<name>A0ABW8NFV4_9GAMM</name>